<protein>
    <submittedName>
        <fullName evidence="2">Cadherin-23 isoform X4</fullName>
    </submittedName>
</protein>
<evidence type="ECO:0000313" key="2">
    <source>
        <dbReference type="RefSeq" id="XP_073935183.1"/>
    </source>
</evidence>
<dbReference type="Proteomes" id="UP001732720">
    <property type="component" value="Chromosome 7"/>
</dbReference>
<reference evidence="2" key="1">
    <citation type="submission" date="2025-08" db="UniProtKB">
        <authorList>
            <consortium name="RefSeq"/>
        </authorList>
    </citation>
    <scope>IDENTIFICATION</scope>
</reference>
<dbReference type="RefSeq" id="XP_073935183.1">
    <property type="nucleotide sequence ID" value="XM_074079082.1"/>
</dbReference>
<accession>A0AC58N0N9</accession>
<evidence type="ECO:0000313" key="1">
    <source>
        <dbReference type="Proteomes" id="UP001732720"/>
    </source>
</evidence>
<organism evidence="1 2">
    <name type="scientific">Castor canadensis</name>
    <name type="common">American beaver</name>
    <dbReference type="NCBI Taxonomy" id="51338"/>
    <lineage>
        <taxon>Eukaryota</taxon>
        <taxon>Metazoa</taxon>
        <taxon>Chordata</taxon>
        <taxon>Craniata</taxon>
        <taxon>Vertebrata</taxon>
        <taxon>Euteleostomi</taxon>
        <taxon>Mammalia</taxon>
        <taxon>Eutheria</taxon>
        <taxon>Euarchontoglires</taxon>
        <taxon>Glires</taxon>
        <taxon>Rodentia</taxon>
        <taxon>Castorimorpha</taxon>
        <taxon>Castoridae</taxon>
        <taxon>Castor</taxon>
    </lineage>
</organism>
<name>A0AC58N0N9_CASCN</name>
<keyword evidence="1" id="KW-1185">Reference proteome</keyword>
<proteinExistence type="predicted"/>
<gene>
    <name evidence="2" type="primary">Cdh23</name>
</gene>
<sequence>MSLCAGGETRRWLGLKQTDLGGRSGAEQSPRRGAARRLSTHAHGAMRCHVATRCPVVWLLVLISGCWGQVNRLPFFINHFFDTYLLISEDTPVGSSVTQLLARDMDNDPLVFGVSGEEASRFFAVEPDTGVVWLRQPLDRETKSEFTVEFSVSDHQGVITRKVNIQVGDVNDNAPTFHNQPYSVRIPENTPVGTPIFIVNATDPDLGAGGSVLYSFQPPSQFFAIDSARGIVTVIRELDFETTQAYQLTVNATDQDKTRPLSTLANLAIIITDVQDMDPIFINLPYSTNIYEHSPPGTTVRVITAIDQDKGRPRGIGYTIVSGNTNSIFALDYISGALTLNGLLDRENPLYSHGFILTVKGTELNDDRTPSDATVTTTFNILVIDINDNAPEFNSSEYSVAITELAQVGFALPLFIQVVDKDEGLNSMFEVYLVGNNSHHFIISPTSVQGKADIRIRVAIPLDYETVDRYDFDLFANESVPDHAGYAKVKITLINENDNRPIFSQPLYNVSLYENVTVGTSVLTVLATDNDVGTFGEVNYFFSDDPDRFSLDKDTGLILLIARLDYELIQRFTLTVIARDGGGEETTGRVRINVLDVNDNVPTFQKDAYVGALRENEPSVTQLVRLRATDEDSPPNNQITYSIVNASVFGRYFDISVYEGYGVISVSRPLDYEQIPNGLIYLTVMAKDAGNPPLNSTVPVTIEVFDENDNPPTFSKPAYFVSVVENIMAGATVLFLNATDLDRSREYGQESIIYSLEGSSQFRINARSGEITTTSLLDRETKSEYILIVRAVDGGVGHNQKTGIATVNVTLLDINDNHPIWKDAPYYINLVEMTPPDSDVTTVVAVDPDLGENGTLVYSIQPPNKFYSLNSTTGKIRTTHVMLDRENPDPVEAELMRKIIVSVTDCGRPPLRATSSATVFVNLLDLNDNDPTFQNLPFVAEVLEGTPAGLSVYHVVAIDLDEGLNGLVSYRMQVGMPRMDFLINSSSGVVVTMAELDRERIAEYQLRVVASDAGTPTKSSTSTLTIRVLDVNDETPTFFPAVYNVSVSEDVPRDFRVVWLNCTDNDVGLNAELSYFITGGNVDGKFSIGYRDAVVRTVVGLDRETTAAYTLVLEAIDNGPVGKRRTGTATVFVTVLDVNDNRPIFLQSSYEASIPEDIPEGHRIVQLKATDADEGEFGRVWYRILHGNHGNNFRIHVSNGLLMRGPRPLDREQNSSHVLIVEAYNHDQGPMRSSVRVIVYIEDVNDEAPVFTQQQYSRLGLRETAGIGTSVIVVRATDRDSGDGGLVNYHILSGAEGKFEIDESTGLIITVDHLDYETKTSYLMNVSATDQAPPFNQGFCNVYVTLLNELDEAVQFSNASYEAAIMENLALGTEIVRVQAYSIDNLNQITYRFDAYTSAQAKALFKIDAVTGVITVKGLVDREKGDFHTLTVVADDGGPKVDATVVYITVLDENDNSPRFDFTSDSAVSVPEDCPVGQRVATVKARDPDAGSNGQVVFSLASGNIARSFEIITTNDSIGEVFVARPLDREELDHYILKVVASDRGTPPRKKDHILQVTILDVNDNPPVIESPFGYNVSVNENVGGGTSVVQVRATDRDTGINSVLSYYITEGNEDMTFRMDRMSGEIATRPAPPDREHQSFYHLVVTVEDEGTPTLSATTHVYVTIVDENDNAPVFQQPHYEVVLDEGPDTVNASLITIQALDLDEGPNGTVTYAIIAGNIINTFRIGRHSGVISAVKELDYEISHGRYTLIITATDQCPILTHRLTSTTTVLVNVNDINDNIPTFPRDYEGPFDVTEGQPGPRVWTFLAHDRDSGPNGQVEYSIVDGDPLGEFVISPVEGVLRVRKDVELDRESIAFYNLTICARDRGVPPLSSTMLVGIRTLDINDNDPVLLNLPMNVTISENSPVSSFVAHVLASDADSGCNALLTFNITAGNRERAFFINATTGVVTVNRPLDRERIPQYKLTISVKDNPENPRIARRDFDLLVVSLVDENDNHPLFTKGTYQAEVMENSPAGTPLTVLNGPILALDADEAVYAVVTYHLLGTQSGLFDIDNSTGVVTVRSGVIIDREAFSPPILELLLLAEDIGLLNGTAQLLVTILDDNDNWPTFSPAALTVHLLENCPPGFSVLQVTATDEDSGLNGELVYRIEAGAQDRFLIHPVTGVIRVGNATIDREEQESYRLTVVATDRGTVPLSGTALITILIDDINDSRPEFLNPIQTVSVLESAQPGTVIADVTATDLDLNPKLEYHITGIVAKDDTDRLVPGQEDAFAVNINTGSVMVKSPLNRELVATYEVTLSVIDNASDLPERSVSVPNAKLTVNILDVNDNTPQFKPFGITYYTERILEGATPGTTLIAVAAVDPDKGLNGLITYTLLDLTPPGYVQLEDPSAGKVIANRTVDYEEVHWLNFTVRASDNGSPPRAAEIPVYLEIVDVNDNNPIFDQPFYQESVLEDVPMGTVILTVTATDADSGNFALIEYSLGDGEGKFAINPATGDIYILSSLDREKKDHYILTALAKDNPGDVASNRRENSVQVVIQVLDVNDCRPQFSKPQLSTSVYENEPAGTSVITMMATDQDEGSNGQLAYSLEGPGMEAFHVDMDSGLVTTQRPLQSYERFNLTVVATDGGQPPLWGTTMLLVEVIDVNDNRPIFVRPPNGTILHIREEIPLHSNVYEVYATDKDEGLNGAVRYSFLKTAGNRDWEYFTIDPISGLIQTAQRLDREKQALYSLILVASDLGQPVPYETMQPLQVALEDIDDNEPLFVRPPKGSPQYQLLTMPEHSPRGTLVGNVTGAVDADEGTNAVVYYFIAAGNEEKNFHLQPDGRLLVLQDLDRERETIFSFIVKASSNRSWTPPRGPSPALDLVADLTLQEVRVVLEDINDQPPRFTKAEYTAGVATDAKMGSELIQVLALDADIGNNSLVFYSILAIHYFRALANDSEDVGQVFTMGSVDGILRTFDLFMAYSPGYFVVDIVARDLAGHNDTAIIGIYILRDDQRVKIVINEIPDRVRGFEEEFIRLLSNITGAIVNTDDVQFHVDKKGRVNFAQTELLIHVVNRDTNRILDVDRVIQMIDENKEQLRNLFRNYNVLDVQPAISVRLPDDMSALQMAIIVLAVLLFLAAMLFILMNWYYRTVHKRKLKAIVAGSAGNRGFIDIMDMPNTNKYSFDGANPVWLDPFCRNLELAAQAEHEDDLPENLSEIADLWNSPTRTHGTFGREPAAVKPDDDRYLRAAIQEYDNIAKLGQIIREGPIKLIQTELEEEPGDHSPSQGSLHFRHKPPMEFKGPDGIHVVHGSTGTLLATDLNSLPEDDQKGLGRSLETLTGAEATAFERNARTESAKSTPLHKLRDVIMESPLEITEL</sequence>